<proteinExistence type="predicted"/>
<dbReference type="OrthoDB" id="335838at2"/>
<evidence type="ECO:0000313" key="3">
    <source>
        <dbReference type="Proteomes" id="UP000298097"/>
    </source>
</evidence>
<accession>A0A4R9HCD3</accession>
<dbReference type="Proteomes" id="UP000298097">
    <property type="component" value="Unassembled WGS sequence"/>
</dbReference>
<name>A0A4R9HCD3_9LEPT</name>
<dbReference type="InterPro" id="IPR058083">
    <property type="entry name" value="LIC_11090-like"/>
</dbReference>
<organism evidence="2 3">
    <name type="scientific">Leptospira andrefontaineae</name>
    <dbReference type="NCBI Taxonomy" id="2484976"/>
    <lineage>
        <taxon>Bacteria</taxon>
        <taxon>Pseudomonadati</taxon>
        <taxon>Spirochaetota</taxon>
        <taxon>Spirochaetia</taxon>
        <taxon>Leptospirales</taxon>
        <taxon>Leptospiraceae</taxon>
        <taxon>Leptospira</taxon>
    </lineage>
</organism>
<gene>
    <name evidence="2" type="ORF">EHO65_00040</name>
</gene>
<evidence type="ECO:0000313" key="2">
    <source>
        <dbReference type="EMBL" id="TGK44467.1"/>
    </source>
</evidence>
<evidence type="ECO:0000256" key="1">
    <source>
        <dbReference type="SAM" id="MobiDB-lite"/>
    </source>
</evidence>
<keyword evidence="3" id="KW-1185">Reference proteome</keyword>
<reference evidence="2" key="1">
    <citation type="journal article" date="2019" name="PLoS Negl. Trop. Dis.">
        <title>Revisiting the worldwide diversity of Leptospira species in the environment.</title>
        <authorList>
            <person name="Vincent A.T."/>
            <person name="Schiettekatte O."/>
            <person name="Bourhy P."/>
            <person name="Veyrier F.J."/>
            <person name="Picardeau M."/>
        </authorList>
    </citation>
    <scope>NUCLEOTIDE SEQUENCE [LARGE SCALE GENOMIC DNA]</scope>
    <source>
        <strain evidence="2">201800301</strain>
    </source>
</reference>
<dbReference type="NCBIfam" id="NF047775">
    <property type="entry name" value="LIC_11090_fam"/>
    <property type="match status" value="1"/>
</dbReference>
<protein>
    <submittedName>
        <fullName evidence="2">Uncharacterized protein</fullName>
    </submittedName>
</protein>
<dbReference type="AlphaFoldDB" id="A0A4R9HCD3"/>
<dbReference type="RefSeq" id="WP_135772186.1">
    <property type="nucleotide sequence ID" value="NZ_RQEY01000001.1"/>
</dbReference>
<sequence>MKTITAYFLTLLFFPRLLVPAEGSVFEKLFLGNSICHCNHNSSRETHPNKEDDFFRSKIDPSKSSGSEKQDRPNCHSDPESTVHECGCKKENSDRIFSQIRIFSYYITVPHIYIIPSLGSTFKMKDVYSEELSKAHNRKLKRPPKHISLT</sequence>
<dbReference type="EMBL" id="RQEY01000001">
    <property type="protein sequence ID" value="TGK44467.1"/>
    <property type="molecule type" value="Genomic_DNA"/>
</dbReference>
<feature type="region of interest" description="Disordered" evidence="1">
    <location>
        <begin position="45"/>
        <end position="86"/>
    </location>
</feature>
<comment type="caution">
    <text evidence="2">The sequence shown here is derived from an EMBL/GenBank/DDBJ whole genome shotgun (WGS) entry which is preliminary data.</text>
</comment>